<reference evidence="2" key="1">
    <citation type="submission" date="2021-05" db="EMBL/GenBank/DDBJ databases">
        <authorList>
            <person name="Alioto T."/>
            <person name="Alioto T."/>
            <person name="Gomez Garrido J."/>
        </authorList>
    </citation>
    <scope>NUCLEOTIDE SEQUENCE</scope>
</reference>
<dbReference type="AlphaFoldDB" id="A0A8D8QIJ8"/>
<organism evidence="2">
    <name type="scientific">Cacopsylla melanoneura</name>
    <dbReference type="NCBI Taxonomy" id="428564"/>
    <lineage>
        <taxon>Eukaryota</taxon>
        <taxon>Metazoa</taxon>
        <taxon>Ecdysozoa</taxon>
        <taxon>Arthropoda</taxon>
        <taxon>Hexapoda</taxon>
        <taxon>Insecta</taxon>
        <taxon>Pterygota</taxon>
        <taxon>Neoptera</taxon>
        <taxon>Paraneoptera</taxon>
        <taxon>Hemiptera</taxon>
        <taxon>Sternorrhyncha</taxon>
        <taxon>Psylloidea</taxon>
        <taxon>Psyllidae</taxon>
        <taxon>Psyllinae</taxon>
        <taxon>Cacopsylla</taxon>
    </lineage>
</organism>
<evidence type="ECO:0000256" key="1">
    <source>
        <dbReference type="SAM" id="MobiDB-lite"/>
    </source>
</evidence>
<dbReference type="EMBL" id="HBUF01080031">
    <property type="protein sequence ID" value="CAG6632528.1"/>
    <property type="molecule type" value="Transcribed_RNA"/>
</dbReference>
<dbReference type="EMBL" id="HBUF01080030">
    <property type="protein sequence ID" value="CAG6632526.1"/>
    <property type="molecule type" value="Transcribed_RNA"/>
</dbReference>
<dbReference type="EMBL" id="HBUF01523579">
    <property type="protein sequence ID" value="CAG6749512.1"/>
    <property type="molecule type" value="Transcribed_RNA"/>
</dbReference>
<feature type="region of interest" description="Disordered" evidence="1">
    <location>
        <begin position="84"/>
        <end position="106"/>
    </location>
</feature>
<protein>
    <submittedName>
        <fullName evidence="2">Uncharacterized protein</fullName>
    </submittedName>
</protein>
<dbReference type="EMBL" id="HBUF01523578">
    <property type="protein sequence ID" value="CAG6749510.1"/>
    <property type="molecule type" value="Transcribed_RNA"/>
</dbReference>
<proteinExistence type="predicted"/>
<accession>A0A8D8QIJ8</accession>
<name>A0A8D8QIJ8_9HEMI</name>
<evidence type="ECO:0000313" key="2">
    <source>
        <dbReference type="EMBL" id="CAG6632526.1"/>
    </source>
</evidence>
<sequence>MVFTSTYCTENSKICISFGGAFEIHINGETSRSPQSRNPVHFFSTFQPTPHSTIIAQTIHFIPHITQITASCEFLRQLELQWRTQPSDQKHQDQPQKKSNFPRPPG</sequence>